<dbReference type="PANTHER" id="PTHR43364">
    <property type="entry name" value="NADH-SPECIFIC METHYLGLYOXAL REDUCTASE-RELATED"/>
    <property type="match status" value="1"/>
</dbReference>
<reference evidence="3" key="1">
    <citation type="journal article" date="2019" name="Int. J. Syst. Evol. Microbiol.">
        <title>The Global Catalogue of Microorganisms (GCM) 10K type strain sequencing project: providing services to taxonomists for standard genome sequencing and annotation.</title>
        <authorList>
            <consortium name="The Broad Institute Genomics Platform"/>
            <consortium name="The Broad Institute Genome Sequencing Center for Infectious Disease"/>
            <person name="Wu L."/>
            <person name="Ma J."/>
        </authorList>
    </citation>
    <scope>NUCLEOTIDE SEQUENCE [LARGE SCALE GENOMIC DNA]</scope>
    <source>
        <strain evidence="3">JCM 18956</strain>
    </source>
</reference>
<evidence type="ECO:0000259" key="1">
    <source>
        <dbReference type="Pfam" id="PF00248"/>
    </source>
</evidence>
<evidence type="ECO:0000313" key="3">
    <source>
        <dbReference type="Proteomes" id="UP001501295"/>
    </source>
</evidence>
<dbReference type="Proteomes" id="UP001501295">
    <property type="component" value="Unassembled WGS sequence"/>
</dbReference>
<dbReference type="EMBL" id="BAABLM010000004">
    <property type="protein sequence ID" value="GAA4677512.1"/>
    <property type="molecule type" value="Genomic_DNA"/>
</dbReference>
<dbReference type="InterPro" id="IPR050523">
    <property type="entry name" value="AKR_Detox_Biosynth"/>
</dbReference>
<sequence>MGIPDDWSALNILPELFPDAQRPFPLALGTNVFGWTVGAPTALEILDVFAADGGQVIDTADVYSAWLPGNSGGESEAIIGRWLARPGNRERVIVSTKCGQHPEAPGLSRTSIRRAVDASLQRLRTDRIDLYFTHFDDDETPLDETVGALSELVDEGKILYPGASNYTGARLRQALAIADSNGLHPFAVVQAAYNLVRRNEYETDVAPIVDHFGLAVLPHSSLASGFLTGKYRDLGSRGDSPRGGRAMSYLTPQNLGTVEVLVEIAERQGVAPAAIAVAWLASRENVVGALSSARSTDQLESLLSAASVVLTDDDLAALDAASDAASDAPQYR</sequence>
<dbReference type="InterPro" id="IPR036812">
    <property type="entry name" value="NAD(P)_OxRdtase_dom_sf"/>
</dbReference>
<protein>
    <submittedName>
        <fullName evidence="2">Aldo/keto reductase</fullName>
    </submittedName>
</protein>
<proteinExistence type="predicted"/>
<comment type="caution">
    <text evidence="2">The sequence shown here is derived from an EMBL/GenBank/DDBJ whole genome shotgun (WGS) entry which is preliminary data.</text>
</comment>
<dbReference type="Pfam" id="PF00248">
    <property type="entry name" value="Aldo_ket_red"/>
    <property type="match status" value="1"/>
</dbReference>
<dbReference type="SUPFAM" id="SSF51430">
    <property type="entry name" value="NAD(P)-linked oxidoreductase"/>
    <property type="match status" value="1"/>
</dbReference>
<name>A0ABP8W0X9_9MICO</name>
<dbReference type="Gene3D" id="3.20.20.100">
    <property type="entry name" value="NADP-dependent oxidoreductase domain"/>
    <property type="match status" value="1"/>
</dbReference>
<organism evidence="2 3">
    <name type="scientific">Frondihabitans cladoniiphilus</name>
    <dbReference type="NCBI Taxonomy" id="715785"/>
    <lineage>
        <taxon>Bacteria</taxon>
        <taxon>Bacillati</taxon>
        <taxon>Actinomycetota</taxon>
        <taxon>Actinomycetes</taxon>
        <taxon>Micrococcales</taxon>
        <taxon>Microbacteriaceae</taxon>
        <taxon>Frondihabitans</taxon>
    </lineage>
</organism>
<feature type="domain" description="NADP-dependent oxidoreductase" evidence="1">
    <location>
        <begin position="25"/>
        <end position="322"/>
    </location>
</feature>
<dbReference type="RefSeq" id="WP_345376005.1">
    <property type="nucleotide sequence ID" value="NZ_BAABLM010000004.1"/>
</dbReference>
<evidence type="ECO:0000313" key="2">
    <source>
        <dbReference type="EMBL" id="GAA4677512.1"/>
    </source>
</evidence>
<accession>A0ABP8W0X9</accession>
<dbReference type="PANTHER" id="PTHR43364:SF6">
    <property type="entry name" value="OXIDOREDUCTASE-RELATED"/>
    <property type="match status" value="1"/>
</dbReference>
<keyword evidence="3" id="KW-1185">Reference proteome</keyword>
<gene>
    <name evidence="2" type="ORF">GCM10025780_22830</name>
</gene>
<dbReference type="InterPro" id="IPR023210">
    <property type="entry name" value="NADP_OxRdtase_dom"/>
</dbReference>